<organism evidence="1 2">
    <name type="scientific">Eumeta variegata</name>
    <name type="common">Bagworm moth</name>
    <name type="synonym">Eumeta japonica</name>
    <dbReference type="NCBI Taxonomy" id="151549"/>
    <lineage>
        <taxon>Eukaryota</taxon>
        <taxon>Metazoa</taxon>
        <taxon>Ecdysozoa</taxon>
        <taxon>Arthropoda</taxon>
        <taxon>Hexapoda</taxon>
        <taxon>Insecta</taxon>
        <taxon>Pterygota</taxon>
        <taxon>Neoptera</taxon>
        <taxon>Endopterygota</taxon>
        <taxon>Lepidoptera</taxon>
        <taxon>Glossata</taxon>
        <taxon>Ditrysia</taxon>
        <taxon>Tineoidea</taxon>
        <taxon>Psychidae</taxon>
        <taxon>Oiketicinae</taxon>
        <taxon>Eumeta</taxon>
    </lineage>
</organism>
<sequence length="144" mass="16590">MSIFNRRLNIENGRNREWSPPSMGIRNSRGVTSSLPASWLGIIYLTHEQVEVMEGENKERSTSAAPAQKETTEVQNRKMFMGRIIRCLIKIFSLNPRNSRGVTSALLASWVRIEYLMKGGMGRWIESEVTERKWTTGTLTRWTK</sequence>
<dbReference type="AlphaFoldDB" id="A0A4C1V9Q6"/>
<name>A0A4C1V9Q6_EUMVA</name>
<dbReference type="EMBL" id="BGZK01000303">
    <property type="protein sequence ID" value="GBP35453.1"/>
    <property type="molecule type" value="Genomic_DNA"/>
</dbReference>
<gene>
    <name evidence="1" type="ORF">EVAR_94906_1</name>
</gene>
<reference evidence="1 2" key="1">
    <citation type="journal article" date="2019" name="Commun. Biol.">
        <title>The bagworm genome reveals a unique fibroin gene that provides high tensile strength.</title>
        <authorList>
            <person name="Kono N."/>
            <person name="Nakamura H."/>
            <person name="Ohtoshi R."/>
            <person name="Tomita M."/>
            <person name="Numata K."/>
            <person name="Arakawa K."/>
        </authorList>
    </citation>
    <scope>NUCLEOTIDE SEQUENCE [LARGE SCALE GENOMIC DNA]</scope>
</reference>
<accession>A0A4C1V9Q6</accession>
<proteinExistence type="predicted"/>
<keyword evidence="2" id="KW-1185">Reference proteome</keyword>
<evidence type="ECO:0000313" key="2">
    <source>
        <dbReference type="Proteomes" id="UP000299102"/>
    </source>
</evidence>
<dbReference type="Proteomes" id="UP000299102">
    <property type="component" value="Unassembled WGS sequence"/>
</dbReference>
<evidence type="ECO:0000313" key="1">
    <source>
        <dbReference type="EMBL" id="GBP35453.1"/>
    </source>
</evidence>
<comment type="caution">
    <text evidence="1">The sequence shown here is derived from an EMBL/GenBank/DDBJ whole genome shotgun (WGS) entry which is preliminary data.</text>
</comment>
<protein>
    <submittedName>
        <fullName evidence="1">Uncharacterized protein</fullName>
    </submittedName>
</protein>